<name>A0A6A6TKY0_9PLEO</name>
<keyword evidence="5" id="KW-1185">Reference proteome</keyword>
<feature type="region of interest" description="Disordered" evidence="1">
    <location>
        <begin position="292"/>
        <end position="315"/>
    </location>
</feature>
<feature type="transmembrane region" description="Helical" evidence="2">
    <location>
        <begin position="128"/>
        <end position="154"/>
    </location>
</feature>
<evidence type="ECO:0000256" key="2">
    <source>
        <dbReference type="SAM" id="Phobius"/>
    </source>
</evidence>
<evidence type="ECO:0000313" key="4">
    <source>
        <dbReference type="EMBL" id="KAF2659603.1"/>
    </source>
</evidence>
<feature type="transmembrane region" description="Helical" evidence="2">
    <location>
        <begin position="210"/>
        <end position="228"/>
    </location>
</feature>
<proteinExistence type="predicted"/>
<dbReference type="OrthoDB" id="3897607at2759"/>
<feature type="domain" description="Rhodopsin" evidence="3">
    <location>
        <begin position="40"/>
        <end position="272"/>
    </location>
</feature>
<dbReference type="PANTHER" id="PTHR39614:SF2">
    <property type="entry name" value="INTEGRAL MEMBRANE PROTEIN"/>
    <property type="match status" value="1"/>
</dbReference>
<feature type="transmembrane region" description="Helical" evidence="2">
    <location>
        <begin position="58"/>
        <end position="79"/>
    </location>
</feature>
<feature type="transmembrane region" description="Helical" evidence="2">
    <location>
        <begin position="175"/>
        <end position="198"/>
    </location>
</feature>
<dbReference type="InterPro" id="IPR049326">
    <property type="entry name" value="Rhodopsin_dom_fungi"/>
</dbReference>
<accession>A0A6A6TKY0</accession>
<evidence type="ECO:0000256" key="1">
    <source>
        <dbReference type="SAM" id="MobiDB-lite"/>
    </source>
</evidence>
<sequence length="396" mass="44132">MTEPSTGGHRWSNITADDHSGIVYITAFVTFTYTNLAFLTRCCLKWRVFGLDDWTMCITQAAFTAQFGILLASITAGLGRDFDILSFKRYSRMASYDYQIMFFISLGLSKCAAVMLVQRLFTRDTKDFWMTCNIVTGLMVIWTILSACLISVGCSPSSLAPQTPHQTCHGISTRYKVIVATDAMTDVCLVVIPAYLLWRLQMSVSSKLQVLSVFAFRLPLLALSALSITKFMESLRSSNPGVNRTPAIVYQQSQLCYSLIAATVPCLQSFIRSFDTGSGVKVKYTSNAYGSNRPGQGESYRMRSLSGHRSETRSRNYEDGNVKIYHRPFAHDGRAKGLNRGWGSSTAQVATIAYSTERPKEDDTVSNGSQELFIRRDVHWEVRTEDVPAAIEVAIS</sequence>
<evidence type="ECO:0000313" key="5">
    <source>
        <dbReference type="Proteomes" id="UP000799324"/>
    </source>
</evidence>
<dbReference type="Proteomes" id="UP000799324">
    <property type="component" value="Unassembled WGS sequence"/>
</dbReference>
<dbReference type="AlphaFoldDB" id="A0A6A6TKY0"/>
<feature type="transmembrane region" description="Helical" evidence="2">
    <location>
        <begin position="21"/>
        <end position="38"/>
    </location>
</feature>
<keyword evidence="2" id="KW-1133">Transmembrane helix</keyword>
<keyword evidence="2" id="KW-0472">Membrane</keyword>
<organism evidence="4 5">
    <name type="scientific">Lophiostoma macrostomum CBS 122681</name>
    <dbReference type="NCBI Taxonomy" id="1314788"/>
    <lineage>
        <taxon>Eukaryota</taxon>
        <taxon>Fungi</taxon>
        <taxon>Dikarya</taxon>
        <taxon>Ascomycota</taxon>
        <taxon>Pezizomycotina</taxon>
        <taxon>Dothideomycetes</taxon>
        <taxon>Pleosporomycetidae</taxon>
        <taxon>Pleosporales</taxon>
        <taxon>Lophiostomataceae</taxon>
        <taxon>Lophiostoma</taxon>
    </lineage>
</organism>
<dbReference type="Pfam" id="PF20684">
    <property type="entry name" value="Fung_rhodopsin"/>
    <property type="match status" value="1"/>
</dbReference>
<evidence type="ECO:0000259" key="3">
    <source>
        <dbReference type="Pfam" id="PF20684"/>
    </source>
</evidence>
<protein>
    <recommendedName>
        <fullName evidence="3">Rhodopsin domain-containing protein</fullName>
    </recommendedName>
</protein>
<dbReference type="EMBL" id="MU004306">
    <property type="protein sequence ID" value="KAF2659603.1"/>
    <property type="molecule type" value="Genomic_DNA"/>
</dbReference>
<dbReference type="PANTHER" id="PTHR39614">
    <property type="entry name" value="INTEGRAL MEMBRANE PROTEIN"/>
    <property type="match status" value="1"/>
</dbReference>
<reference evidence="4" key="1">
    <citation type="journal article" date="2020" name="Stud. Mycol.">
        <title>101 Dothideomycetes genomes: a test case for predicting lifestyles and emergence of pathogens.</title>
        <authorList>
            <person name="Haridas S."/>
            <person name="Albert R."/>
            <person name="Binder M."/>
            <person name="Bloem J."/>
            <person name="Labutti K."/>
            <person name="Salamov A."/>
            <person name="Andreopoulos B."/>
            <person name="Baker S."/>
            <person name="Barry K."/>
            <person name="Bills G."/>
            <person name="Bluhm B."/>
            <person name="Cannon C."/>
            <person name="Castanera R."/>
            <person name="Culley D."/>
            <person name="Daum C."/>
            <person name="Ezra D."/>
            <person name="Gonzalez J."/>
            <person name="Henrissat B."/>
            <person name="Kuo A."/>
            <person name="Liang C."/>
            <person name="Lipzen A."/>
            <person name="Lutzoni F."/>
            <person name="Magnuson J."/>
            <person name="Mondo S."/>
            <person name="Nolan M."/>
            <person name="Ohm R."/>
            <person name="Pangilinan J."/>
            <person name="Park H.-J."/>
            <person name="Ramirez L."/>
            <person name="Alfaro M."/>
            <person name="Sun H."/>
            <person name="Tritt A."/>
            <person name="Yoshinaga Y."/>
            <person name="Zwiers L.-H."/>
            <person name="Turgeon B."/>
            <person name="Goodwin S."/>
            <person name="Spatafora J."/>
            <person name="Crous P."/>
            <person name="Grigoriev I."/>
        </authorList>
    </citation>
    <scope>NUCLEOTIDE SEQUENCE</scope>
    <source>
        <strain evidence="4">CBS 122681</strain>
    </source>
</reference>
<keyword evidence="2" id="KW-0812">Transmembrane</keyword>
<gene>
    <name evidence="4" type="ORF">K491DRAFT_651059</name>
</gene>
<feature type="transmembrane region" description="Helical" evidence="2">
    <location>
        <begin position="100"/>
        <end position="122"/>
    </location>
</feature>